<evidence type="ECO:0000313" key="4">
    <source>
        <dbReference type="EMBL" id="EFX73375.1"/>
    </source>
</evidence>
<dbReference type="GO" id="GO:0031647">
    <property type="term" value="P:regulation of protein stability"/>
    <property type="evidence" value="ECO:0000318"/>
    <property type="project" value="GO_Central"/>
</dbReference>
<dbReference type="Gene3D" id="3.90.70.10">
    <property type="entry name" value="Cysteine proteinases"/>
    <property type="match status" value="1"/>
</dbReference>
<evidence type="ECO:0000259" key="3">
    <source>
        <dbReference type="PROSITE" id="PS50235"/>
    </source>
</evidence>
<dbReference type="EMBL" id="GL732591">
    <property type="protein sequence ID" value="EFX73375.1"/>
    <property type="molecule type" value="Genomic_DNA"/>
</dbReference>
<gene>
    <name evidence="4" type="ORF">DAPPUDRAFT_109864</name>
</gene>
<feature type="compositionally biased region" description="Polar residues" evidence="2">
    <location>
        <begin position="621"/>
        <end position="630"/>
    </location>
</feature>
<dbReference type="PANTHER" id="PTHR24006:SF908">
    <property type="entry name" value="DEUBIQUITINATING APOPTOTIC INHIBITOR, ISOFORM A"/>
    <property type="match status" value="1"/>
</dbReference>
<proteinExistence type="inferred from homology"/>
<dbReference type="InterPro" id="IPR001394">
    <property type="entry name" value="Peptidase_C19_UCH"/>
</dbReference>
<dbReference type="Proteomes" id="UP000000305">
    <property type="component" value="Unassembled WGS sequence"/>
</dbReference>
<dbReference type="InterPro" id="IPR028889">
    <property type="entry name" value="USP"/>
</dbReference>
<organism evidence="4 5">
    <name type="scientific">Daphnia pulex</name>
    <name type="common">Water flea</name>
    <dbReference type="NCBI Taxonomy" id="6669"/>
    <lineage>
        <taxon>Eukaryota</taxon>
        <taxon>Metazoa</taxon>
        <taxon>Ecdysozoa</taxon>
        <taxon>Arthropoda</taxon>
        <taxon>Crustacea</taxon>
        <taxon>Branchiopoda</taxon>
        <taxon>Diplostraca</taxon>
        <taxon>Cladocera</taxon>
        <taxon>Anomopoda</taxon>
        <taxon>Daphniidae</taxon>
        <taxon>Daphnia</taxon>
    </lineage>
</organism>
<feature type="compositionally biased region" description="Basic and acidic residues" evidence="2">
    <location>
        <begin position="607"/>
        <end position="620"/>
    </location>
</feature>
<dbReference type="GO" id="GO:0004843">
    <property type="term" value="F:cysteine-type deubiquitinase activity"/>
    <property type="evidence" value="ECO:0000318"/>
    <property type="project" value="GO_Central"/>
</dbReference>
<dbReference type="eggNOG" id="KOG1864">
    <property type="taxonomic scope" value="Eukaryota"/>
</dbReference>
<dbReference type="InterPro" id="IPR050164">
    <property type="entry name" value="Peptidase_C19"/>
</dbReference>
<dbReference type="HOGENOM" id="CLU_010910_1_0_1"/>
<dbReference type="FunCoup" id="E9H4F8">
    <property type="interactions" value="977"/>
</dbReference>
<dbReference type="KEGG" id="dpx:DAPPUDRAFT_109864"/>
<evidence type="ECO:0000313" key="5">
    <source>
        <dbReference type="Proteomes" id="UP000000305"/>
    </source>
</evidence>
<evidence type="ECO:0000256" key="1">
    <source>
        <dbReference type="ARBA" id="ARBA00009085"/>
    </source>
</evidence>
<dbReference type="OrthoDB" id="2420415at2759"/>
<dbReference type="InterPro" id="IPR049407">
    <property type="entry name" value="Usp38-like_N"/>
</dbReference>
<dbReference type="STRING" id="6669.E9H4F8"/>
<dbReference type="Pfam" id="PF00443">
    <property type="entry name" value="UCH"/>
    <property type="match status" value="1"/>
</dbReference>
<protein>
    <recommendedName>
        <fullName evidence="3">USP domain-containing protein</fullName>
    </recommendedName>
</protein>
<keyword evidence="5" id="KW-1185">Reference proteome</keyword>
<dbReference type="Pfam" id="PF21246">
    <property type="entry name" value="Usp38-like_N"/>
    <property type="match status" value="1"/>
</dbReference>
<dbReference type="GO" id="GO:0005634">
    <property type="term" value="C:nucleus"/>
    <property type="evidence" value="ECO:0000318"/>
    <property type="project" value="GO_Central"/>
</dbReference>
<evidence type="ECO:0000256" key="2">
    <source>
        <dbReference type="SAM" id="MobiDB-lite"/>
    </source>
</evidence>
<dbReference type="PROSITE" id="PS50235">
    <property type="entry name" value="USP_3"/>
    <property type="match status" value="1"/>
</dbReference>
<sequence>MVQRIWLTSPGASNPPSRSLAAFLNVTPLPQQWPKSTKISNWILSLFKMLTLDGRSSIVAEVISLKAPKLMEQSIIPVIRDSTAPVLPYLLLTMRDQPQEKVEPILKPAITLDYPRPSDQHILSRLDSVPALFDSRFSKDCNAPIILNSNCFTRSVLGSITTNHQNVLSQLQQVLIFLRHSFRAAYSPAAFIKASRPPWFETGRQQDCSEFLRYLMDSLYEQEKADRSVLQCGHRWTVGVGKDKEVTDEVEPENEDKSEKANIELQRWVTEEDLTVGLAIPEEKLPVDKCIQVADSLSNVHSDSTETVDSGIQSVVDGQEDKVKSCSELDNQQPDQKQQLSLIHKIFGGKITTTYRCLACGTESHHQDFFTDLHLAFPDPVSSTATRVTRQLPSPDTEGLSLDSLLKFYFTAEKLQGENRYHCDNCAELVQETERILCVTEAPQHLLLSLLRFHYDRLLQRRGKITTQVSYPQRLELPIEGGTTVTYVLLAVVIHSGRFESRRYFGNGNSTEPWFMFNDSQVSRTDFESLISLSRKYPTDTPYLLWYRRVSDDQDGSFPDQGKSTPSVPLILPTDLKRMVDEDNAKFVQERLRNISRPIRSSLTPPKNDDDQDPHRRDPFQDNSGSRFIF</sequence>
<dbReference type="InParanoid" id="E9H4F8"/>
<dbReference type="AlphaFoldDB" id="E9H4F8"/>
<reference evidence="4 5" key="1">
    <citation type="journal article" date="2011" name="Science">
        <title>The ecoresponsive genome of Daphnia pulex.</title>
        <authorList>
            <person name="Colbourne J.K."/>
            <person name="Pfrender M.E."/>
            <person name="Gilbert D."/>
            <person name="Thomas W.K."/>
            <person name="Tucker A."/>
            <person name="Oakley T.H."/>
            <person name="Tokishita S."/>
            <person name="Aerts A."/>
            <person name="Arnold G.J."/>
            <person name="Basu M.K."/>
            <person name="Bauer D.J."/>
            <person name="Caceres C.E."/>
            <person name="Carmel L."/>
            <person name="Casola C."/>
            <person name="Choi J.H."/>
            <person name="Detter J.C."/>
            <person name="Dong Q."/>
            <person name="Dusheyko S."/>
            <person name="Eads B.D."/>
            <person name="Frohlich T."/>
            <person name="Geiler-Samerotte K.A."/>
            <person name="Gerlach D."/>
            <person name="Hatcher P."/>
            <person name="Jogdeo S."/>
            <person name="Krijgsveld J."/>
            <person name="Kriventseva E.V."/>
            <person name="Kultz D."/>
            <person name="Laforsch C."/>
            <person name="Lindquist E."/>
            <person name="Lopez J."/>
            <person name="Manak J.R."/>
            <person name="Muller J."/>
            <person name="Pangilinan J."/>
            <person name="Patwardhan R.P."/>
            <person name="Pitluck S."/>
            <person name="Pritham E.J."/>
            <person name="Rechtsteiner A."/>
            <person name="Rho M."/>
            <person name="Rogozin I.B."/>
            <person name="Sakarya O."/>
            <person name="Salamov A."/>
            <person name="Schaack S."/>
            <person name="Shapiro H."/>
            <person name="Shiga Y."/>
            <person name="Skalitzky C."/>
            <person name="Smith Z."/>
            <person name="Souvorov A."/>
            <person name="Sung W."/>
            <person name="Tang Z."/>
            <person name="Tsuchiya D."/>
            <person name="Tu H."/>
            <person name="Vos H."/>
            <person name="Wang M."/>
            <person name="Wolf Y.I."/>
            <person name="Yamagata H."/>
            <person name="Yamada T."/>
            <person name="Ye Y."/>
            <person name="Shaw J.R."/>
            <person name="Andrews J."/>
            <person name="Crease T.J."/>
            <person name="Tang H."/>
            <person name="Lucas S.M."/>
            <person name="Robertson H.M."/>
            <person name="Bork P."/>
            <person name="Koonin E.V."/>
            <person name="Zdobnov E.M."/>
            <person name="Grigoriev I.V."/>
            <person name="Lynch M."/>
            <person name="Boore J.L."/>
        </authorList>
    </citation>
    <scope>NUCLEOTIDE SEQUENCE [LARGE SCALE GENOMIC DNA]</scope>
</reference>
<dbReference type="GO" id="GO:0005829">
    <property type="term" value="C:cytosol"/>
    <property type="evidence" value="ECO:0000318"/>
    <property type="project" value="GO_Central"/>
</dbReference>
<dbReference type="PANTHER" id="PTHR24006">
    <property type="entry name" value="UBIQUITIN CARBOXYL-TERMINAL HYDROLASE"/>
    <property type="match status" value="1"/>
</dbReference>
<accession>E9H4F8</accession>
<dbReference type="SUPFAM" id="SSF54001">
    <property type="entry name" value="Cysteine proteinases"/>
    <property type="match status" value="1"/>
</dbReference>
<dbReference type="InterPro" id="IPR038765">
    <property type="entry name" value="Papain-like_cys_pep_sf"/>
</dbReference>
<dbReference type="PhylomeDB" id="E9H4F8"/>
<feature type="region of interest" description="Disordered" evidence="2">
    <location>
        <begin position="596"/>
        <end position="630"/>
    </location>
</feature>
<name>E9H4F8_DAPPU</name>
<feature type="domain" description="USP" evidence="3">
    <location>
        <begin position="131"/>
        <end position="550"/>
    </location>
</feature>
<dbReference type="GO" id="GO:0016579">
    <property type="term" value="P:protein deubiquitination"/>
    <property type="evidence" value="ECO:0007669"/>
    <property type="project" value="InterPro"/>
</dbReference>
<comment type="similarity">
    <text evidence="1">Belongs to the peptidase C19 family.</text>
</comment>